<evidence type="ECO:0000313" key="8">
    <source>
        <dbReference type="EMBL" id="MFD2170422.1"/>
    </source>
</evidence>
<sequence length="429" mass="46092">MAQSRWFRHLSTLQWFIFLVTNSIALPVVIGSLFQLSVEEVSSLMQRTFFVVGISTLLQGWLGHRYPVADGPAGSWVSVFVILADVSLHQGTSAQETLQLFTGALLVAGILLLFLGLTGLVERIAFLFTPLVTGSFLLLLTIQLSGVFLKGMLGVQGTGQPLDLTQALLACGVFALVLILSIKGRGWVKNYAVLIGILVGWLVFALLGKSSTSLTGSTALFQLPEMFAWGLPKLNAGIVFTAMLFTLTLVSNTIAAVSAVGQVVPRNEQLHQRSVRRGSWAGGFSHLFASSFSTIGVVPLPVSAGFIRLTGQTQTRPFLIACLLLSGVAFLPWIVNFLALLPGTVASAVLLANFVQLVGISFQSLLRDPLDQRRLSILGITLLIGAGLMAVPPAAFQQLPSLVQYVVTNGLLVGTLIVILLEQLWKEKR</sequence>
<accession>A0ABW4ZWX8</accession>
<keyword evidence="9" id="KW-1185">Reference proteome</keyword>
<feature type="transmembrane region" description="Helical" evidence="7">
    <location>
        <begin position="98"/>
        <end position="117"/>
    </location>
</feature>
<dbReference type="InterPro" id="IPR006043">
    <property type="entry name" value="NCS2"/>
</dbReference>
<reference evidence="9" key="1">
    <citation type="journal article" date="2019" name="Int. J. Syst. Evol. Microbiol.">
        <title>The Global Catalogue of Microorganisms (GCM) 10K type strain sequencing project: providing services to taxonomists for standard genome sequencing and annotation.</title>
        <authorList>
            <consortium name="The Broad Institute Genomics Platform"/>
            <consortium name="The Broad Institute Genome Sequencing Center for Infectious Disease"/>
            <person name="Wu L."/>
            <person name="Ma J."/>
        </authorList>
    </citation>
    <scope>NUCLEOTIDE SEQUENCE [LARGE SCALE GENOMIC DNA]</scope>
    <source>
        <strain evidence="9">CGMCC 1.13574</strain>
    </source>
</reference>
<feature type="transmembrane region" description="Helical" evidence="7">
    <location>
        <begin position="191"/>
        <end position="208"/>
    </location>
</feature>
<dbReference type="Pfam" id="PF00860">
    <property type="entry name" value="Xan_ur_permease"/>
    <property type="match status" value="1"/>
</dbReference>
<dbReference type="EMBL" id="JBHUIO010000005">
    <property type="protein sequence ID" value="MFD2170422.1"/>
    <property type="molecule type" value="Genomic_DNA"/>
</dbReference>
<dbReference type="Proteomes" id="UP001597343">
    <property type="component" value="Unassembled WGS sequence"/>
</dbReference>
<comment type="similarity">
    <text evidence="2">Belongs to the nucleobase:cation symporter-2 (NCS2) (TC 2.A.40) family.</text>
</comment>
<comment type="subcellular location">
    <subcellularLocation>
        <location evidence="1">Membrane</location>
        <topology evidence="1">Multi-pass membrane protein</topology>
    </subcellularLocation>
</comment>
<feature type="transmembrane region" description="Helical" evidence="7">
    <location>
        <begin position="12"/>
        <end position="38"/>
    </location>
</feature>
<evidence type="ECO:0000256" key="6">
    <source>
        <dbReference type="ARBA" id="ARBA00023136"/>
    </source>
</evidence>
<keyword evidence="4 7" id="KW-0812">Transmembrane</keyword>
<keyword evidence="3" id="KW-0813">Transport</keyword>
<comment type="caution">
    <text evidence="8">The sequence shown here is derived from an EMBL/GenBank/DDBJ whole genome shotgun (WGS) entry which is preliminary data.</text>
</comment>
<feature type="transmembrane region" description="Helical" evidence="7">
    <location>
        <begin position="402"/>
        <end position="421"/>
    </location>
</feature>
<gene>
    <name evidence="8" type="ORF">ACFSOY_10455</name>
</gene>
<organism evidence="8 9">
    <name type="scientific">Tumebacillus lipolyticus</name>
    <dbReference type="NCBI Taxonomy" id="1280370"/>
    <lineage>
        <taxon>Bacteria</taxon>
        <taxon>Bacillati</taxon>
        <taxon>Bacillota</taxon>
        <taxon>Bacilli</taxon>
        <taxon>Bacillales</taxon>
        <taxon>Alicyclobacillaceae</taxon>
        <taxon>Tumebacillus</taxon>
    </lineage>
</organism>
<feature type="transmembrane region" description="Helical" evidence="7">
    <location>
        <begin position="238"/>
        <end position="264"/>
    </location>
</feature>
<dbReference type="NCBIfam" id="NF037981">
    <property type="entry name" value="NCS2_1"/>
    <property type="match status" value="1"/>
</dbReference>
<dbReference type="PANTHER" id="PTHR42810:SF1">
    <property type="entry name" value="PURINE PERMEASE YWDJ-RELATED"/>
    <property type="match status" value="1"/>
</dbReference>
<feature type="transmembrane region" description="Helical" evidence="7">
    <location>
        <begin position="318"/>
        <end position="339"/>
    </location>
</feature>
<evidence type="ECO:0000256" key="3">
    <source>
        <dbReference type="ARBA" id="ARBA00022448"/>
    </source>
</evidence>
<evidence type="ECO:0000256" key="5">
    <source>
        <dbReference type="ARBA" id="ARBA00022989"/>
    </source>
</evidence>
<proteinExistence type="inferred from homology"/>
<evidence type="ECO:0000313" key="9">
    <source>
        <dbReference type="Proteomes" id="UP001597343"/>
    </source>
</evidence>
<feature type="transmembrane region" description="Helical" evidence="7">
    <location>
        <begin position="377"/>
        <end position="396"/>
    </location>
</feature>
<protein>
    <submittedName>
        <fullName evidence="8">Purine/pyrimidine permease</fullName>
    </submittedName>
</protein>
<evidence type="ECO:0000256" key="7">
    <source>
        <dbReference type="SAM" id="Phobius"/>
    </source>
</evidence>
<dbReference type="PANTHER" id="PTHR42810">
    <property type="entry name" value="PURINE PERMEASE C1399.01C-RELATED"/>
    <property type="match status" value="1"/>
</dbReference>
<evidence type="ECO:0000256" key="2">
    <source>
        <dbReference type="ARBA" id="ARBA00008821"/>
    </source>
</evidence>
<keyword evidence="6 7" id="KW-0472">Membrane</keyword>
<evidence type="ECO:0000256" key="1">
    <source>
        <dbReference type="ARBA" id="ARBA00004141"/>
    </source>
</evidence>
<feature type="transmembrane region" description="Helical" evidence="7">
    <location>
        <begin position="124"/>
        <end position="144"/>
    </location>
</feature>
<feature type="transmembrane region" description="Helical" evidence="7">
    <location>
        <begin position="345"/>
        <end position="365"/>
    </location>
</feature>
<dbReference type="RefSeq" id="WP_386046360.1">
    <property type="nucleotide sequence ID" value="NZ_JBHUIO010000005.1"/>
</dbReference>
<name>A0ABW4ZWX8_9BACL</name>
<evidence type="ECO:0000256" key="4">
    <source>
        <dbReference type="ARBA" id="ARBA00022692"/>
    </source>
</evidence>
<keyword evidence="5 7" id="KW-1133">Transmembrane helix</keyword>
<feature type="transmembrane region" description="Helical" evidence="7">
    <location>
        <begin position="164"/>
        <end position="182"/>
    </location>
</feature>